<name>A0ACB9I9J6_9ASTR</name>
<proteinExistence type="predicted"/>
<evidence type="ECO:0000313" key="2">
    <source>
        <dbReference type="Proteomes" id="UP001056120"/>
    </source>
</evidence>
<reference evidence="1 2" key="2">
    <citation type="journal article" date="2022" name="Mol. Ecol. Resour.">
        <title>The genomes of chicory, endive, great burdock and yacon provide insights into Asteraceae paleo-polyploidization history and plant inulin production.</title>
        <authorList>
            <person name="Fan W."/>
            <person name="Wang S."/>
            <person name="Wang H."/>
            <person name="Wang A."/>
            <person name="Jiang F."/>
            <person name="Liu H."/>
            <person name="Zhao H."/>
            <person name="Xu D."/>
            <person name="Zhang Y."/>
        </authorList>
    </citation>
    <scope>NUCLEOTIDE SEQUENCE [LARGE SCALE GENOMIC DNA]</scope>
    <source>
        <strain evidence="2">cv. Yunnan</strain>
        <tissue evidence="1">Leaves</tissue>
    </source>
</reference>
<comment type="caution">
    <text evidence="1">The sequence shown here is derived from an EMBL/GenBank/DDBJ whole genome shotgun (WGS) entry which is preliminary data.</text>
</comment>
<reference evidence="2" key="1">
    <citation type="journal article" date="2022" name="Mol. Ecol. Resour.">
        <title>The genomes of chicory, endive, great burdock and yacon provide insights into Asteraceae palaeo-polyploidization history and plant inulin production.</title>
        <authorList>
            <person name="Fan W."/>
            <person name="Wang S."/>
            <person name="Wang H."/>
            <person name="Wang A."/>
            <person name="Jiang F."/>
            <person name="Liu H."/>
            <person name="Zhao H."/>
            <person name="Xu D."/>
            <person name="Zhang Y."/>
        </authorList>
    </citation>
    <scope>NUCLEOTIDE SEQUENCE [LARGE SCALE GENOMIC DNA]</scope>
    <source>
        <strain evidence="2">cv. Yunnan</strain>
    </source>
</reference>
<organism evidence="1 2">
    <name type="scientific">Smallanthus sonchifolius</name>
    <dbReference type="NCBI Taxonomy" id="185202"/>
    <lineage>
        <taxon>Eukaryota</taxon>
        <taxon>Viridiplantae</taxon>
        <taxon>Streptophyta</taxon>
        <taxon>Embryophyta</taxon>
        <taxon>Tracheophyta</taxon>
        <taxon>Spermatophyta</taxon>
        <taxon>Magnoliopsida</taxon>
        <taxon>eudicotyledons</taxon>
        <taxon>Gunneridae</taxon>
        <taxon>Pentapetalae</taxon>
        <taxon>asterids</taxon>
        <taxon>campanulids</taxon>
        <taxon>Asterales</taxon>
        <taxon>Asteraceae</taxon>
        <taxon>Asteroideae</taxon>
        <taxon>Heliantheae alliance</taxon>
        <taxon>Millerieae</taxon>
        <taxon>Smallanthus</taxon>
    </lineage>
</organism>
<evidence type="ECO:0000313" key="1">
    <source>
        <dbReference type="EMBL" id="KAI3804441.1"/>
    </source>
</evidence>
<gene>
    <name evidence="1" type="ORF">L1987_25984</name>
</gene>
<keyword evidence="2" id="KW-1185">Reference proteome</keyword>
<protein>
    <submittedName>
        <fullName evidence="1">Uncharacterized protein</fullName>
    </submittedName>
</protein>
<accession>A0ACB9I9J6</accession>
<dbReference type="EMBL" id="CM042026">
    <property type="protein sequence ID" value="KAI3804441.1"/>
    <property type="molecule type" value="Genomic_DNA"/>
</dbReference>
<sequence>MARSLVKKSTFDLCLIRTSSSLSYLAPIYIQTDITPFRGKEFFVYNSSKVLIYDIFCKKPLNFRLRYLCNSVTPRSLCWEGSSHYILLKNLETYLRNHQVDEAWEAFTDFKKLYGLPDDHLLSRFITELSYTREPKWLQRACDIILILPKKKSNSLHFDQLYNLSLSLARTQMPIPVSMILRIMIEKDNIPPTNLLGPVMLHMVKKEIGTYLVSNVLIQICDLFQHSGSNRCTIKPDTAIFNLVLDSCSRYNLSFKAQQIIELMSQMGLVGDAYTIITIARIHVVNGQRDELKKFKSCVDQVAGYLGHHYFQFYDNLMSLHFKFNDIDSVSQLIFDMISLTGTQKGPHKPFLIPLGSPNLKKGLKLQVLPHFLPENSSVKIERNEGFVTHKNRRLVFTNKTLAKLFVGYKRAGRISELSKVLCRIQTENGRAEMNINDLSADVIDACIHVGWLETAHDILDDMEQAGNLPNTDSYASLLTAYYEGNKHREAESLLKQIRKIGITISDDMLKPTVSGKSSDLVTCLIQEMEKGDINCSVYEFNSSIYFFMKAGMIDDALKTYKSMQRMNIYPNVATYMYMVMGYSSLEMYRDITILWGDIKRRFDDGDLMMNVDLYEVLILNFLKGGYFERVMEVIGCMKRDGIYGDKWLYKSEFLKFHKDLYRKLKVSDGRTEAQSRRVEHVKAFRKWAGID</sequence>
<dbReference type="Proteomes" id="UP001056120">
    <property type="component" value="Linkage Group LG09"/>
</dbReference>